<dbReference type="WBParaSite" id="MCU_006419-RA">
    <property type="protein sequence ID" value="MCU_006419-RA"/>
    <property type="gene ID" value="MCU_006419"/>
</dbReference>
<accession>A0A5K3FCX9</accession>
<protein>
    <submittedName>
        <fullName evidence="1">Death domain-containing protein</fullName>
    </submittedName>
</protein>
<evidence type="ECO:0000313" key="1">
    <source>
        <dbReference type="WBParaSite" id="MCU_006419-RA"/>
    </source>
</evidence>
<organism evidence="1">
    <name type="scientific">Mesocestoides corti</name>
    <name type="common">Flatworm</name>
    <dbReference type="NCBI Taxonomy" id="53468"/>
    <lineage>
        <taxon>Eukaryota</taxon>
        <taxon>Metazoa</taxon>
        <taxon>Spiralia</taxon>
        <taxon>Lophotrochozoa</taxon>
        <taxon>Platyhelminthes</taxon>
        <taxon>Cestoda</taxon>
        <taxon>Eucestoda</taxon>
        <taxon>Cyclophyllidea</taxon>
        <taxon>Mesocestoididae</taxon>
        <taxon>Mesocestoides</taxon>
    </lineage>
</organism>
<sequence>MSLVKNRNCWILGRTWTSIQRLRQPLMQCNLILRTAISFQRPNISYFKSTCSPKGSIFDRFLLITDEKYLETSNLY</sequence>
<dbReference type="AlphaFoldDB" id="A0A5K3FCX9"/>
<reference evidence="1" key="1">
    <citation type="submission" date="2019-11" db="UniProtKB">
        <authorList>
            <consortium name="WormBaseParasite"/>
        </authorList>
    </citation>
    <scope>IDENTIFICATION</scope>
</reference>
<proteinExistence type="predicted"/>
<name>A0A5K3FCX9_MESCO</name>